<feature type="transmembrane region" description="Helical" evidence="2">
    <location>
        <begin position="196"/>
        <end position="221"/>
    </location>
</feature>
<feature type="transmembrane region" description="Helical" evidence="2">
    <location>
        <begin position="63"/>
        <end position="85"/>
    </location>
</feature>
<organism evidence="3 4">
    <name type="scientific">Plectus sambesii</name>
    <dbReference type="NCBI Taxonomy" id="2011161"/>
    <lineage>
        <taxon>Eukaryota</taxon>
        <taxon>Metazoa</taxon>
        <taxon>Ecdysozoa</taxon>
        <taxon>Nematoda</taxon>
        <taxon>Chromadorea</taxon>
        <taxon>Plectida</taxon>
        <taxon>Plectina</taxon>
        <taxon>Plectoidea</taxon>
        <taxon>Plectidae</taxon>
        <taxon>Plectus</taxon>
    </lineage>
</organism>
<protein>
    <submittedName>
        <fullName evidence="4">Uncharacterized protein</fullName>
    </submittedName>
</protein>
<dbReference type="PANTHER" id="PTHR11683:SF12">
    <property type="entry name" value="M6, ISOFORM F"/>
    <property type="match status" value="1"/>
</dbReference>
<feature type="region of interest" description="Disordered" evidence="1">
    <location>
        <begin position="249"/>
        <end position="272"/>
    </location>
</feature>
<evidence type="ECO:0000313" key="4">
    <source>
        <dbReference type="WBParaSite" id="PSAMB.scaffold3522size17944.g21720.t1"/>
    </source>
</evidence>
<name>A0A914W9F0_9BILA</name>
<evidence type="ECO:0000313" key="3">
    <source>
        <dbReference type="Proteomes" id="UP000887566"/>
    </source>
</evidence>
<evidence type="ECO:0000256" key="2">
    <source>
        <dbReference type="SAM" id="Phobius"/>
    </source>
</evidence>
<dbReference type="GO" id="GO:0031175">
    <property type="term" value="P:neuron projection development"/>
    <property type="evidence" value="ECO:0007669"/>
    <property type="project" value="TreeGrafter"/>
</dbReference>
<keyword evidence="3" id="KW-1185">Reference proteome</keyword>
<dbReference type="AlphaFoldDB" id="A0A914W9F0"/>
<keyword evidence="2" id="KW-0472">Membrane</keyword>
<keyword evidence="2" id="KW-0812">Transmembrane</keyword>
<proteinExistence type="predicted"/>
<keyword evidence="2" id="KW-1133">Transmembrane helix</keyword>
<dbReference type="WBParaSite" id="PSAMB.scaffold3522size17944.g21720.t1">
    <property type="protein sequence ID" value="PSAMB.scaffold3522size17944.g21720.t1"/>
    <property type="gene ID" value="PSAMB.scaffold3522size17944.g21720"/>
</dbReference>
<dbReference type="GO" id="GO:0005886">
    <property type="term" value="C:plasma membrane"/>
    <property type="evidence" value="ECO:0007669"/>
    <property type="project" value="TreeGrafter"/>
</dbReference>
<dbReference type="PANTHER" id="PTHR11683">
    <property type="entry name" value="MYELIN PROTEOLIPID"/>
    <property type="match status" value="1"/>
</dbReference>
<feature type="transmembrane region" description="Helical" evidence="2">
    <location>
        <begin position="106"/>
        <end position="139"/>
    </location>
</feature>
<evidence type="ECO:0000256" key="1">
    <source>
        <dbReference type="SAM" id="MobiDB-lite"/>
    </source>
</evidence>
<accession>A0A914W9F0</accession>
<feature type="transmembrane region" description="Helical" evidence="2">
    <location>
        <begin position="12"/>
        <end position="36"/>
    </location>
</feature>
<reference evidence="4" key="1">
    <citation type="submission" date="2022-11" db="UniProtKB">
        <authorList>
            <consortium name="WormBaseParasite"/>
        </authorList>
    </citation>
    <scope>IDENTIFICATION</scope>
</reference>
<sequence>MRGRGDDDCLGRVPFASVIAALLCWVGVTMFCFMMAQAVNASIEQARRALRIENLPWLDKVQVTFVTVAVIMALAALVLLVVGIMSTGATRTSVYQGVRARLGGRIACAVSMIFTYLLNICWLVVLSLTVVLCFSYMVFSTLCRSVGGYSETHCLNLTVIRPLLSDDASSTEPLTLCGGDLQQFCALTNTASTWYYVGYFGCVVVVLGLIHFMICLSANYAHINDGSKYMELREIWQTEENDLNAMGMPAYKPPARRPGPPPAPNYNNGRVY</sequence>
<dbReference type="Pfam" id="PF01275">
    <property type="entry name" value="Myelin_PLP"/>
    <property type="match status" value="1"/>
</dbReference>
<dbReference type="InterPro" id="IPR001614">
    <property type="entry name" value="Myelin_PLP"/>
</dbReference>
<dbReference type="Proteomes" id="UP000887566">
    <property type="component" value="Unplaced"/>
</dbReference>